<accession>A0A387BHB4</accession>
<evidence type="ECO:0000256" key="2">
    <source>
        <dbReference type="ARBA" id="ARBA00022723"/>
    </source>
</evidence>
<comment type="catalytic activity">
    <reaction evidence="6">
        <text>D-lyxose = D-xylulose</text>
        <dbReference type="Rhea" id="RHEA:14201"/>
        <dbReference type="ChEBI" id="CHEBI:16789"/>
        <dbReference type="ChEBI" id="CHEBI:17140"/>
        <dbReference type="EC" id="5.3.1.15"/>
    </reaction>
</comment>
<keyword evidence="4 10" id="KW-0413">Isomerase</keyword>
<evidence type="ECO:0000313" key="11">
    <source>
        <dbReference type="Proteomes" id="UP000269374"/>
    </source>
</evidence>
<proteinExistence type="inferred from homology"/>
<evidence type="ECO:0000256" key="3">
    <source>
        <dbReference type="ARBA" id="ARBA00023211"/>
    </source>
</evidence>
<dbReference type="OrthoDB" id="9781654at2"/>
<name>A0A387BHB4_9LACT</name>
<protein>
    <recommendedName>
        <fullName evidence="8">D-lyxose ketol-isomerase</fullName>
        <ecNumber evidence="8">5.3.1.15</ecNumber>
    </recommendedName>
</protein>
<reference evidence="10 11" key="1">
    <citation type="submission" date="2018-09" db="EMBL/GenBank/DDBJ databases">
        <title>Genome sequencing of strain 1JSPR-7.</title>
        <authorList>
            <person name="Heo J."/>
            <person name="Kim S.-J."/>
            <person name="Kwon S.-W."/>
        </authorList>
    </citation>
    <scope>NUCLEOTIDE SEQUENCE [LARGE SCALE GENOMIC DNA]</scope>
    <source>
        <strain evidence="10 11">1JSPR-7</strain>
    </source>
</reference>
<dbReference type="EMBL" id="CP032627">
    <property type="protein sequence ID" value="AYG00417.1"/>
    <property type="molecule type" value="Genomic_DNA"/>
</dbReference>
<evidence type="ECO:0000256" key="7">
    <source>
        <dbReference type="ARBA" id="ARBA00044951"/>
    </source>
</evidence>
<organism evidence="10 11">
    <name type="scientific">Lactococcus allomyrinae</name>
    <dbReference type="NCBI Taxonomy" id="2419773"/>
    <lineage>
        <taxon>Bacteria</taxon>
        <taxon>Bacillati</taxon>
        <taxon>Bacillota</taxon>
        <taxon>Bacilli</taxon>
        <taxon>Lactobacillales</taxon>
        <taxon>Streptococcaceae</taxon>
        <taxon>Lactococcus</taxon>
    </lineage>
</organism>
<keyword evidence="11" id="KW-1185">Reference proteome</keyword>
<gene>
    <name evidence="10" type="ORF">D7I46_04515</name>
</gene>
<dbReference type="RefSeq" id="WP_120771805.1">
    <property type="nucleotide sequence ID" value="NZ_CP032627.1"/>
</dbReference>
<evidence type="ECO:0000256" key="1">
    <source>
        <dbReference type="ARBA" id="ARBA00001936"/>
    </source>
</evidence>
<dbReference type="GO" id="GO:0046872">
    <property type="term" value="F:metal ion binding"/>
    <property type="evidence" value="ECO:0007669"/>
    <property type="project" value="UniProtKB-KW"/>
</dbReference>
<comment type="cofactor">
    <cofactor evidence="1">
        <name>Mn(2+)</name>
        <dbReference type="ChEBI" id="CHEBI:29035"/>
    </cofactor>
</comment>
<comment type="similarity">
    <text evidence="7">Belongs to the D-lyxose ketol-isomerase family.</text>
</comment>
<dbReference type="GO" id="GO:0047828">
    <property type="term" value="F:D-lyxose ketol-isomerase activity"/>
    <property type="evidence" value="ECO:0007669"/>
    <property type="project" value="UniProtKB-EC"/>
</dbReference>
<keyword evidence="2" id="KW-0479">Metal-binding</keyword>
<dbReference type="CDD" id="cd20308">
    <property type="entry name" value="cupin_YdaE"/>
    <property type="match status" value="1"/>
</dbReference>
<dbReference type="KEGG" id="lact:D7I46_04515"/>
<dbReference type="AlphaFoldDB" id="A0A387BHB4"/>
<dbReference type="InterPro" id="IPR011051">
    <property type="entry name" value="RmlC_Cupin_sf"/>
</dbReference>
<sequence length="171" mass="19865">MYQGKIRAIFKNSGIAFTGQELDNIEYADFGLKNIEEEGLNLIVYVNNDRYCAKEMVLLPRQTCPEHRHPRRGIKLEIEGKEETFRVRYGKVYLYVEGEENVQEISAKIPEKSKEWYTIRHEIVLEAGEQYTIIPDTLHWFQASEEGAIISEFSSPSDDSSDIFTNPNIKR</sequence>
<dbReference type="EC" id="5.3.1.15" evidence="8"/>
<evidence type="ECO:0000256" key="4">
    <source>
        <dbReference type="ARBA" id="ARBA00023235"/>
    </source>
</evidence>
<dbReference type="InterPro" id="IPR010864">
    <property type="entry name" value="D-lyxose_isomer"/>
</dbReference>
<evidence type="ECO:0000256" key="5">
    <source>
        <dbReference type="ARBA" id="ARBA00023277"/>
    </source>
</evidence>
<dbReference type="Pfam" id="PF07385">
    <property type="entry name" value="Lyx_isomer"/>
    <property type="match status" value="1"/>
</dbReference>
<evidence type="ECO:0000256" key="6">
    <source>
        <dbReference type="ARBA" id="ARBA00044907"/>
    </source>
</evidence>
<feature type="region of interest" description="Disordered" evidence="9">
    <location>
        <begin position="152"/>
        <end position="171"/>
    </location>
</feature>
<keyword evidence="3" id="KW-0464">Manganese</keyword>
<dbReference type="InterPro" id="IPR014710">
    <property type="entry name" value="RmlC-like_jellyroll"/>
</dbReference>
<evidence type="ECO:0000256" key="8">
    <source>
        <dbReference type="ARBA" id="ARBA00044972"/>
    </source>
</evidence>
<dbReference type="SUPFAM" id="SSF51182">
    <property type="entry name" value="RmlC-like cupins"/>
    <property type="match status" value="1"/>
</dbReference>
<keyword evidence="5" id="KW-0119">Carbohydrate metabolism</keyword>
<evidence type="ECO:0000256" key="9">
    <source>
        <dbReference type="SAM" id="MobiDB-lite"/>
    </source>
</evidence>
<dbReference type="Proteomes" id="UP000269374">
    <property type="component" value="Chromosome"/>
</dbReference>
<dbReference type="Gene3D" id="2.60.120.10">
    <property type="entry name" value="Jelly Rolls"/>
    <property type="match status" value="1"/>
</dbReference>
<evidence type="ECO:0000313" key="10">
    <source>
        <dbReference type="EMBL" id="AYG00417.1"/>
    </source>
</evidence>